<organism evidence="1 2">
    <name type="scientific">Byssothecium circinans</name>
    <dbReference type="NCBI Taxonomy" id="147558"/>
    <lineage>
        <taxon>Eukaryota</taxon>
        <taxon>Fungi</taxon>
        <taxon>Dikarya</taxon>
        <taxon>Ascomycota</taxon>
        <taxon>Pezizomycotina</taxon>
        <taxon>Dothideomycetes</taxon>
        <taxon>Pleosporomycetidae</taxon>
        <taxon>Pleosporales</taxon>
        <taxon>Massarineae</taxon>
        <taxon>Massarinaceae</taxon>
        <taxon>Byssothecium</taxon>
    </lineage>
</organism>
<gene>
    <name evidence="1" type="ORF">CC80DRAFT_487415</name>
</gene>
<accession>A0A6A5UE06</accession>
<keyword evidence="2" id="KW-1185">Reference proteome</keyword>
<dbReference type="AlphaFoldDB" id="A0A6A5UE06"/>
<dbReference type="EMBL" id="ML976978">
    <property type="protein sequence ID" value="KAF1962988.1"/>
    <property type="molecule type" value="Genomic_DNA"/>
</dbReference>
<dbReference type="OrthoDB" id="3755880at2759"/>
<protein>
    <submittedName>
        <fullName evidence="1">Uncharacterized protein</fullName>
    </submittedName>
</protein>
<evidence type="ECO:0000313" key="1">
    <source>
        <dbReference type="EMBL" id="KAF1962988.1"/>
    </source>
</evidence>
<evidence type="ECO:0000313" key="2">
    <source>
        <dbReference type="Proteomes" id="UP000800035"/>
    </source>
</evidence>
<dbReference type="Proteomes" id="UP000800035">
    <property type="component" value="Unassembled WGS sequence"/>
</dbReference>
<proteinExistence type="predicted"/>
<name>A0A6A5UE06_9PLEO</name>
<reference evidence="1" key="1">
    <citation type="journal article" date="2020" name="Stud. Mycol.">
        <title>101 Dothideomycetes genomes: a test case for predicting lifestyles and emergence of pathogens.</title>
        <authorList>
            <person name="Haridas S."/>
            <person name="Albert R."/>
            <person name="Binder M."/>
            <person name="Bloem J."/>
            <person name="Labutti K."/>
            <person name="Salamov A."/>
            <person name="Andreopoulos B."/>
            <person name="Baker S."/>
            <person name="Barry K."/>
            <person name="Bills G."/>
            <person name="Bluhm B."/>
            <person name="Cannon C."/>
            <person name="Castanera R."/>
            <person name="Culley D."/>
            <person name="Daum C."/>
            <person name="Ezra D."/>
            <person name="Gonzalez J."/>
            <person name="Henrissat B."/>
            <person name="Kuo A."/>
            <person name="Liang C."/>
            <person name="Lipzen A."/>
            <person name="Lutzoni F."/>
            <person name="Magnuson J."/>
            <person name="Mondo S."/>
            <person name="Nolan M."/>
            <person name="Ohm R."/>
            <person name="Pangilinan J."/>
            <person name="Park H.-J."/>
            <person name="Ramirez L."/>
            <person name="Alfaro M."/>
            <person name="Sun H."/>
            <person name="Tritt A."/>
            <person name="Yoshinaga Y."/>
            <person name="Zwiers L.-H."/>
            <person name="Turgeon B."/>
            <person name="Goodwin S."/>
            <person name="Spatafora J."/>
            <person name="Crous P."/>
            <person name="Grigoriev I."/>
        </authorList>
    </citation>
    <scope>NUCLEOTIDE SEQUENCE</scope>
    <source>
        <strain evidence="1">CBS 675.92</strain>
    </source>
</reference>
<sequence>MATTTPQLIISKRCLVTTTLTLPQLHTLFPRLHHYIHPSQPHIAVLPKTVSPVGLQKVLQFREAEVSERADNIIATVAECIQMDATMAFFGTSPLLNLRRFLALTLEEDIHEDLTLPDFQKIWQLHRLPFTEPYIKALVKALAKVDAYIDTETSVPEAFHWYIRENEDYAEKIRGKMAVLEWVCGDEELTRRVNGMKRKVESEKVDLEVLRLEKGAKAVKRMKEVMESKGKTGVEIVFMRAE</sequence>